<dbReference type="Gene3D" id="1.10.575.10">
    <property type="entry name" value="P1 Nuclease"/>
    <property type="match status" value="1"/>
</dbReference>
<dbReference type="EMBL" id="BARU01022157">
    <property type="protein sequence ID" value="GAH53560.1"/>
    <property type="molecule type" value="Genomic_DNA"/>
</dbReference>
<protein>
    <recommendedName>
        <fullName evidence="1">Phospholipase C/D domain-containing protein</fullName>
    </recommendedName>
</protein>
<feature type="domain" description="Phospholipase C/D" evidence="1">
    <location>
        <begin position="125"/>
        <end position="188"/>
    </location>
</feature>
<dbReference type="SUPFAM" id="SSF48537">
    <property type="entry name" value="Phospholipase C/P1 nuclease"/>
    <property type="match status" value="1"/>
</dbReference>
<dbReference type="InterPro" id="IPR008947">
    <property type="entry name" value="PLipase_C/P1_nuclease_dom_sf"/>
</dbReference>
<dbReference type="AlphaFoldDB" id="X1H939"/>
<name>X1H939_9ZZZZ</name>
<feature type="non-terminal residue" evidence="2">
    <location>
        <position position="1"/>
    </location>
</feature>
<comment type="caution">
    <text evidence="2">The sequence shown here is derived from an EMBL/GenBank/DDBJ whole genome shotgun (WGS) entry which is preliminary data.</text>
</comment>
<feature type="non-terminal residue" evidence="2">
    <location>
        <position position="280"/>
    </location>
</feature>
<accession>X1H939</accession>
<dbReference type="GO" id="GO:0016788">
    <property type="term" value="F:hydrolase activity, acting on ester bonds"/>
    <property type="evidence" value="ECO:0007669"/>
    <property type="project" value="InterPro"/>
</dbReference>
<dbReference type="InterPro" id="IPR029002">
    <property type="entry name" value="PLPC/GPLD1"/>
</dbReference>
<organism evidence="2">
    <name type="scientific">marine sediment metagenome</name>
    <dbReference type="NCBI Taxonomy" id="412755"/>
    <lineage>
        <taxon>unclassified sequences</taxon>
        <taxon>metagenomes</taxon>
        <taxon>ecological metagenomes</taxon>
    </lineage>
</organism>
<sequence>LINSEIANNKWSVWNPNYGNDAQHHNKIRSYFTYLFATQMPDMNPKSSTPIEDLDHFPKIIDIPREGVVIKDLDEKWVGKIYKHTFHFKIKDLGDGHNGFVPDDPKAPRIALLLGKAAIECIGYKVKDEQDMYRSAMQPEGAAGWLGAMTHYIADMVVPAHLLKNDPKSPIYNSGYHTWFEKQLASLTKWNKAYGAHGGPETLYFSWDIAEVGLTGLIVPIAPDIATTIMAIEAIRIAYRTDGNHQHIKWNGYNNEEARNSGLYLTNSEDHWDWKEDLDT</sequence>
<gene>
    <name evidence="2" type="ORF">S03H2_36133</name>
</gene>
<evidence type="ECO:0000313" key="2">
    <source>
        <dbReference type="EMBL" id="GAH53560.1"/>
    </source>
</evidence>
<proteinExistence type="predicted"/>
<reference evidence="2" key="1">
    <citation type="journal article" date="2014" name="Front. Microbiol.">
        <title>High frequency of phylogenetically diverse reductive dehalogenase-homologous genes in deep subseafloor sedimentary metagenomes.</title>
        <authorList>
            <person name="Kawai M."/>
            <person name="Futagami T."/>
            <person name="Toyoda A."/>
            <person name="Takaki Y."/>
            <person name="Nishi S."/>
            <person name="Hori S."/>
            <person name="Arai W."/>
            <person name="Tsubouchi T."/>
            <person name="Morono Y."/>
            <person name="Uchiyama I."/>
            <person name="Ito T."/>
            <person name="Fujiyama A."/>
            <person name="Inagaki F."/>
            <person name="Takami H."/>
        </authorList>
    </citation>
    <scope>NUCLEOTIDE SEQUENCE</scope>
    <source>
        <strain evidence="2">Expedition CK06-06</strain>
    </source>
</reference>
<dbReference type="Pfam" id="PF00882">
    <property type="entry name" value="Zn_dep_PLPC"/>
    <property type="match status" value="1"/>
</dbReference>
<evidence type="ECO:0000259" key="1">
    <source>
        <dbReference type="Pfam" id="PF00882"/>
    </source>
</evidence>